<feature type="domain" description="DinB-like" evidence="1">
    <location>
        <begin position="13"/>
        <end position="144"/>
    </location>
</feature>
<gene>
    <name evidence="2" type="ORF">DJ013_16335</name>
</gene>
<dbReference type="SUPFAM" id="SSF109854">
    <property type="entry name" value="DinB/YfiT-like putative metalloenzymes"/>
    <property type="match status" value="1"/>
</dbReference>
<accession>A0A2Z4GF40</accession>
<name>A0A2Z4GF40_9BACT</name>
<dbReference type="AlphaFoldDB" id="A0A2Z4GF40"/>
<sequence>MIEVAQNLKDVVNKMMPILKGIGDKSASKRPAKDKWSPKEILGHLIDSANNNQMKFVKAIESKSIDVAGYHQNEWVDIQKYENYDWHQLIDFWAMFNHHMAHIIENAPTEALLNEIKVEGVGPFTLAFIMKDYVEHLKHHMNQILPSLGLESDFKMVY</sequence>
<keyword evidence="3" id="KW-1185">Reference proteome</keyword>
<dbReference type="InterPro" id="IPR024775">
    <property type="entry name" value="DinB-like"/>
</dbReference>
<dbReference type="RefSeq" id="WP_111373023.1">
    <property type="nucleotide sequence ID" value="NZ_CP029480.1"/>
</dbReference>
<proteinExistence type="predicted"/>
<dbReference type="EMBL" id="CP029480">
    <property type="protein sequence ID" value="AWV99655.1"/>
    <property type="molecule type" value="Genomic_DNA"/>
</dbReference>
<dbReference type="Pfam" id="PF12867">
    <property type="entry name" value="DinB_2"/>
    <property type="match status" value="1"/>
</dbReference>
<dbReference type="Gene3D" id="1.20.120.450">
    <property type="entry name" value="dinb family like domain"/>
    <property type="match status" value="1"/>
</dbReference>
<evidence type="ECO:0000313" key="3">
    <source>
        <dbReference type="Proteomes" id="UP000249873"/>
    </source>
</evidence>
<dbReference type="Proteomes" id="UP000249873">
    <property type="component" value="Chromosome"/>
</dbReference>
<dbReference type="OrthoDB" id="9793216at2"/>
<evidence type="ECO:0000259" key="1">
    <source>
        <dbReference type="Pfam" id="PF12867"/>
    </source>
</evidence>
<organism evidence="2 3">
    <name type="scientific">Arcticibacterium luteifluviistationis</name>
    <dbReference type="NCBI Taxonomy" id="1784714"/>
    <lineage>
        <taxon>Bacteria</taxon>
        <taxon>Pseudomonadati</taxon>
        <taxon>Bacteroidota</taxon>
        <taxon>Cytophagia</taxon>
        <taxon>Cytophagales</taxon>
        <taxon>Leadbetterellaceae</taxon>
        <taxon>Arcticibacterium</taxon>
    </lineage>
</organism>
<protein>
    <submittedName>
        <fullName evidence="2">DinB family protein</fullName>
    </submittedName>
</protein>
<dbReference type="InterPro" id="IPR034660">
    <property type="entry name" value="DinB/YfiT-like"/>
</dbReference>
<evidence type="ECO:0000313" key="2">
    <source>
        <dbReference type="EMBL" id="AWV99655.1"/>
    </source>
</evidence>
<reference evidence="2 3" key="1">
    <citation type="submission" date="2018-05" db="EMBL/GenBank/DDBJ databases">
        <title>Complete genome sequence of Arcticibacterium luteifluviistationis SM1504T, a cytophagaceae bacterium isolated from Arctic surface seawater.</title>
        <authorList>
            <person name="Li Y."/>
            <person name="Qin Q.-L."/>
        </authorList>
    </citation>
    <scope>NUCLEOTIDE SEQUENCE [LARGE SCALE GENOMIC DNA]</scope>
    <source>
        <strain evidence="2 3">SM1504</strain>
    </source>
</reference>
<dbReference type="KEGG" id="als:DJ013_16335"/>